<evidence type="ECO:0000259" key="5">
    <source>
        <dbReference type="PROSITE" id="PS51898"/>
    </source>
</evidence>
<dbReference type="OrthoDB" id="212062at2"/>
<dbReference type="InterPro" id="IPR010998">
    <property type="entry name" value="Integrase_recombinase_N"/>
</dbReference>
<dbReference type="InterPro" id="IPR011010">
    <property type="entry name" value="DNA_brk_join_enz"/>
</dbReference>
<protein>
    <submittedName>
        <fullName evidence="6">Site-specific tyrosine recombinase XerC</fullName>
    </submittedName>
</protein>
<gene>
    <name evidence="6" type="ORF">ElP_15690</name>
</gene>
<keyword evidence="7" id="KW-1185">Reference proteome</keyword>
<dbReference type="GO" id="GO:0006310">
    <property type="term" value="P:DNA recombination"/>
    <property type="evidence" value="ECO:0007669"/>
    <property type="project" value="UniProtKB-KW"/>
</dbReference>
<dbReference type="PANTHER" id="PTHR30349">
    <property type="entry name" value="PHAGE INTEGRASE-RELATED"/>
    <property type="match status" value="1"/>
</dbReference>
<evidence type="ECO:0000256" key="1">
    <source>
        <dbReference type="ARBA" id="ARBA00008857"/>
    </source>
</evidence>
<dbReference type="Gene3D" id="1.10.150.130">
    <property type="match status" value="1"/>
</dbReference>
<keyword evidence="3" id="KW-0233">DNA recombination</keyword>
<sequence>MAWHEFDSKSGFYRIRFRFAGTKFNLSKTLKITDVDRAHACCETVEETIRLLKRGVLRIPDGVDPGEFIVSGGRLTEPLKPNKPVTKPKTLTDLFNAYVEEMGAIEGREGTSETEGYHIAHLSTPDLLGGDRIIDEVTADDIQRYVNARSKQWWRGRLISRDTIEKELATLGTIWRWGGRRGLVAVPPPWRLRDLTLPFAKVKPQFRTSEQIERKLKRGGLTEQERREQWDCLYLTGEEIEEVLDLVQANATAPFIYPMFAFVALTGARRGELLRSQIDDFDFEAGSVTIQGTKGRQRTQIVAREVDIHPRLRDVMTGWFAHHPGGQHTLCKADGSPLTVHEANHHFDQPLKGSKWQVIKGFHVFRHSFASILASRGVDQRYIDKYLGHQTEEMKKRYQHLHPGKGGKPIDALLAG</sequence>
<keyword evidence="2" id="KW-0238">DNA-binding</keyword>
<dbReference type="AlphaFoldDB" id="A0A518GYS4"/>
<evidence type="ECO:0000256" key="3">
    <source>
        <dbReference type="ARBA" id="ARBA00023172"/>
    </source>
</evidence>
<feature type="region of interest" description="Disordered" evidence="4">
    <location>
        <begin position="397"/>
        <end position="416"/>
    </location>
</feature>
<organism evidence="6 7">
    <name type="scientific">Tautonia plasticadhaerens</name>
    <dbReference type="NCBI Taxonomy" id="2527974"/>
    <lineage>
        <taxon>Bacteria</taxon>
        <taxon>Pseudomonadati</taxon>
        <taxon>Planctomycetota</taxon>
        <taxon>Planctomycetia</taxon>
        <taxon>Isosphaerales</taxon>
        <taxon>Isosphaeraceae</taxon>
        <taxon>Tautonia</taxon>
    </lineage>
</organism>
<dbReference type="GO" id="GO:0003677">
    <property type="term" value="F:DNA binding"/>
    <property type="evidence" value="ECO:0007669"/>
    <property type="project" value="UniProtKB-KW"/>
</dbReference>
<proteinExistence type="inferred from homology"/>
<dbReference type="EMBL" id="CP036426">
    <property type="protein sequence ID" value="QDV33692.1"/>
    <property type="molecule type" value="Genomic_DNA"/>
</dbReference>
<dbReference type="PANTHER" id="PTHR30349:SF64">
    <property type="entry name" value="PROPHAGE INTEGRASE INTD-RELATED"/>
    <property type="match status" value="1"/>
</dbReference>
<dbReference type="InterPro" id="IPR050090">
    <property type="entry name" value="Tyrosine_recombinase_XerCD"/>
</dbReference>
<dbReference type="SUPFAM" id="SSF56349">
    <property type="entry name" value="DNA breaking-rejoining enzymes"/>
    <property type="match status" value="1"/>
</dbReference>
<dbReference type="PROSITE" id="PS51898">
    <property type="entry name" value="TYR_RECOMBINASE"/>
    <property type="match status" value="1"/>
</dbReference>
<accession>A0A518GYS4</accession>
<feature type="domain" description="Tyr recombinase" evidence="5">
    <location>
        <begin position="228"/>
        <end position="411"/>
    </location>
</feature>
<dbReference type="InterPro" id="IPR002104">
    <property type="entry name" value="Integrase_catalytic"/>
</dbReference>
<dbReference type="KEGG" id="tpla:ElP_15690"/>
<dbReference type="Gene3D" id="1.10.443.10">
    <property type="entry name" value="Intergrase catalytic core"/>
    <property type="match status" value="1"/>
</dbReference>
<evidence type="ECO:0000313" key="7">
    <source>
        <dbReference type="Proteomes" id="UP000317835"/>
    </source>
</evidence>
<comment type="similarity">
    <text evidence="1">Belongs to the 'phage' integrase family.</text>
</comment>
<reference evidence="6 7" key="1">
    <citation type="submission" date="2019-02" db="EMBL/GenBank/DDBJ databases">
        <title>Deep-cultivation of Planctomycetes and their phenomic and genomic characterization uncovers novel biology.</title>
        <authorList>
            <person name="Wiegand S."/>
            <person name="Jogler M."/>
            <person name="Boedeker C."/>
            <person name="Pinto D."/>
            <person name="Vollmers J."/>
            <person name="Rivas-Marin E."/>
            <person name="Kohn T."/>
            <person name="Peeters S.H."/>
            <person name="Heuer A."/>
            <person name="Rast P."/>
            <person name="Oberbeckmann S."/>
            <person name="Bunk B."/>
            <person name="Jeske O."/>
            <person name="Meyerdierks A."/>
            <person name="Storesund J.E."/>
            <person name="Kallscheuer N."/>
            <person name="Luecker S."/>
            <person name="Lage O.M."/>
            <person name="Pohl T."/>
            <person name="Merkel B.J."/>
            <person name="Hornburger P."/>
            <person name="Mueller R.-W."/>
            <person name="Bruemmer F."/>
            <person name="Labrenz M."/>
            <person name="Spormann A.M."/>
            <person name="Op den Camp H."/>
            <person name="Overmann J."/>
            <person name="Amann R."/>
            <person name="Jetten M.S.M."/>
            <person name="Mascher T."/>
            <person name="Medema M.H."/>
            <person name="Devos D.P."/>
            <person name="Kaster A.-K."/>
            <person name="Ovreas L."/>
            <person name="Rohde M."/>
            <person name="Galperin M.Y."/>
            <person name="Jogler C."/>
        </authorList>
    </citation>
    <scope>NUCLEOTIDE SEQUENCE [LARGE SCALE GENOMIC DNA]</scope>
    <source>
        <strain evidence="6 7">ElP</strain>
    </source>
</reference>
<evidence type="ECO:0000256" key="4">
    <source>
        <dbReference type="SAM" id="MobiDB-lite"/>
    </source>
</evidence>
<dbReference type="RefSeq" id="WP_145268036.1">
    <property type="nucleotide sequence ID" value="NZ_CP036426.1"/>
</dbReference>
<dbReference type="CDD" id="cd00796">
    <property type="entry name" value="INT_Rci_Hp1_C"/>
    <property type="match status" value="1"/>
</dbReference>
<dbReference type="Pfam" id="PF00589">
    <property type="entry name" value="Phage_integrase"/>
    <property type="match status" value="1"/>
</dbReference>
<dbReference type="GO" id="GO:0015074">
    <property type="term" value="P:DNA integration"/>
    <property type="evidence" value="ECO:0007669"/>
    <property type="project" value="InterPro"/>
</dbReference>
<evidence type="ECO:0000256" key="2">
    <source>
        <dbReference type="ARBA" id="ARBA00023125"/>
    </source>
</evidence>
<dbReference type="Proteomes" id="UP000317835">
    <property type="component" value="Chromosome"/>
</dbReference>
<evidence type="ECO:0000313" key="6">
    <source>
        <dbReference type="EMBL" id="QDV33692.1"/>
    </source>
</evidence>
<dbReference type="InterPro" id="IPR013762">
    <property type="entry name" value="Integrase-like_cat_sf"/>
</dbReference>
<name>A0A518GYS4_9BACT</name>